<proteinExistence type="inferred from homology"/>
<dbReference type="Gene3D" id="2.40.50.140">
    <property type="entry name" value="Nucleic acid-binding proteins"/>
    <property type="match status" value="1"/>
</dbReference>
<dbReference type="CDD" id="cd02440">
    <property type="entry name" value="AdoMet_MTases"/>
    <property type="match status" value="1"/>
</dbReference>
<feature type="binding site" evidence="4">
    <location>
        <position position="318"/>
    </location>
    <ligand>
        <name>S-adenosyl-L-methionine</name>
        <dbReference type="ChEBI" id="CHEBI:59789"/>
    </ligand>
</feature>
<evidence type="ECO:0000256" key="3">
    <source>
        <dbReference type="ARBA" id="ARBA00022691"/>
    </source>
</evidence>
<comment type="similarity">
    <text evidence="4">Belongs to the class I-like SAM-binding methyltransferase superfamily. RNA M5U methyltransferase family.</text>
</comment>
<dbReference type="Proteomes" id="UP000236454">
    <property type="component" value="Unassembled WGS sequence"/>
</dbReference>
<protein>
    <submittedName>
        <fullName evidence="7">23S rRNA m(5)U-1939 methyltransferase</fullName>
    </submittedName>
</protein>
<evidence type="ECO:0000259" key="6">
    <source>
        <dbReference type="PROSITE" id="PS50926"/>
    </source>
</evidence>
<dbReference type="SUPFAM" id="SSF53335">
    <property type="entry name" value="S-adenosyl-L-methionine-dependent methyltransferases"/>
    <property type="match status" value="1"/>
</dbReference>
<evidence type="ECO:0000256" key="1">
    <source>
        <dbReference type="ARBA" id="ARBA00022603"/>
    </source>
</evidence>
<dbReference type="PROSITE" id="PS01231">
    <property type="entry name" value="TRMA_2"/>
    <property type="match status" value="1"/>
</dbReference>
<keyword evidence="1 4" id="KW-0489">Methyltransferase</keyword>
<dbReference type="Pfam" id="PF01938">
    <property type="entry name" value="TRAM"/>
    <property type="match status" value="1"/>
</dbReference>
<dbReference type="PANTHER" id="PTHR11061:SF30">
    <property type="entry name" value="TRNA (URACIL(54)-C(5))-METHYLTRANSFERASE"/>
    <property type="match status" value="1"/>
</dbReference>
<feature type="domain" description="TRAM" evidence="6">
    <location>
        <begin position="16"/>
        <end position="78"/>
    </location>
</feature>
<dbReference type="PROSITE" id="PS01230">
    <property type="entry name" value="TRMA_1"/>
    <property type="match status" value="1"/>
</dbReference>
<dbReference type="GO" id="GO:0070475">
    <property type="term" value="P:rRNA base methylation"/>
    <property type="evidence" value="ECO:0007669"/>
    <property type="project" value="TreeGrafter"/>
</dbReference>
<dbReference type="Pfam" id="PF05958">
    <property type="entry name" value="tRNA_U5-meth_tr"/>
    <property type="match status" value="1"/>
</dbReference>
<feature type="binding site" evidence="4">
    <location>
        <position position="351"/>
    </location>
    <ligand>
        <name>S-adenosyl-L-methionine</name>
        <dbReference type="ChEBI" id="CHEBI:59789"/>
    </ligand>
</feature>
<dbReference type="GO" id="GO:0070041">
    <property type="term" value="F:rRNA (uridine-C5-)-methyltransferase activity"/>
    <property type="evidence" value="ECO:0007669"/>
    <property type="project" value="TreeGrafter"/>
</dbReference>
<evidence type="ECO:0000256" key="4">
    <source>
        <dbReference type="PROSITE-ProRule" id="PRU01024"/>
    </source>
</evidence>
<dbReference type="EMBL" id="FPAS01000003">
    <property type="protein sequence ID" value="SFT75526.1"/>
    <property type="molecule type" value="Genomic_DNA"/>
</dbReference>
<dbReference type="AlphaFoldDB" id="A0A1I7AKT1"/>
<organism evidence="7 8">
    <name type="scientific">Lishizhenia tianjinensis</name>
    <dbReference type="NCBI Taxonomy" id="477690"/>
    <lineage>
        <taxon>Bacteria</taxon>
        <taxon>Pseudomonadati</taxon>
        <taxon>Bacteroidota</taxon>
        <taxon>Flavobacteriia</taxon>
        <taxon>Flavobacteriales</taxon>
        <taxon>Crocinitomicaceae</taxon>
        <taxon>Lishizhenia</taxon>
    </lineage>
</organism>
<gene>
    <name evidence="7" type="ORF">SAMN05216474_2185</name>
</gene>
<dbReference type="InterPro" id="IPR010280">
    <property type="entry name" value="U5_MeTrfase_fam"/>
</dbReference>
<dbReference type="STRING" id="477690.SAMN05216474_2185"/>
<keyword evidence="8" id="KW-1185">Reference proteome</keyword>
<evidence type="ECO:0000313" key="7">
    <source>
        <dbReference type="EMBL" id="SFT75526.1"/>
    </source>
</evidence>
<dbReference type="InterPro" id="IPR029063">
    <property type="entry name" value="SAM-dependent_MTases_sf"/>
</dbReference>
<dbReference type="PROSITE" id="PS51687">
    <property type="entry name" value="SAM_MT_RNA_M5U"/>
    <property type="match status" value="1"/>
</dbReference>
<reference evidence="7 8" key="1">
    <citation type="submission" date="2016-10" db="EMBL/GenBank/DDBJ databases">
        <authorList>
            <person name="de Groot N.N."/>
        </authorList>
    </citation>
    <scope>NUCLEOTIDE SEQUENCE [LARGE SCALE GENOMIC DNA]</scope>
    <source>
        <strain evidence="7 8">CGMCC 1.7005</strain>
    </source>
</reference>
<dbReference type="Gene3D" id="2.40.50.1070">
    <property type="match status" value="1"/>
</dbReference>
<evidence type="ECO:0000256" key="5">
    <source>
        <dbReference type="PROSITE-ProRule" id="PRU10015"/>
    </source>
</evidence>
<dbReference type="InterPro" id="IPR012340">
    <property type="entry name" value="NA-bd_OB-fold"/>
</dbReference>
<dbReference type="InterPro" id="IPR030390">
    <property type="entry name" value="MeTrfase_TrmA_AS"/>
</dbReference>
<dbReference type="SUPFAM" id="SSF50249">
    <property type="entry name" value="Nucleic acid-binding proteins"/>
    <property type="match status" value="1"/>
</dbReference>
<dbReference type="FunFam" id="3.40.50.150:FF:000009">
    <property type="entry name" value="23S rRNA (Uracil(1939)-C(5))-methyltransferase RlmD"/>
    <property type="match status" value="1"/>
</dbReference>
<sequence length="502" mass="56868">MNPFTIRIFAPNSETLVNRGQEIELEITGFAFGGNGIAKLGSEKGDYVLFVQNTFPGQRVLAKVNKKKKRYAECKLLKVIERSPQETKVPYQEISGAPYIHVPPALQEEHKQTTTLDIYRRLGNFQDIQERFDSFISSPNHYNYRNKMEYSFSCIEHDIETDEEIDDAFALGFKHRGTWWKVESLNKESGLFDAEWENKLKEVREYLKATGLPAWHPPRKEGFFRHIVVRKSFDQDQLLVNLVTSSVGQEQFDAEAFGEFLKTTFGGRIAGFQHTINDNVADRAKIENGNCSLVFGSNIVVEKLLGLEFEISMESFFQTNPKSAERLYNKAMDYVFEGDNTLNGEVVMDLFCGTGTIGQILSTRTEDAEIIGVDIVEEAITDAKRNAKRNGIDKVKFYAADVGKFLLEYPEYQGKIGTIILDPPRAGIAPKTLKKVIALGAQRIVYISCNPSTQARDAEQLRQAGYDMRKLSLVDQFPHTGHIEAVAQFEFDASMVKTEEEN</sequence>
<feature type="binding site" evidence="4">
    <location>
        <position position="374"/>
    </location>
    <ligand>
        <name>S-adenosyl-L-methionine</name>
        <dbReference type="ChEBI" id="CHEBI:59789"/>
    </ligand>
</feature>
<feature type="binding site" evidence="4">
    <location>
        <position position="422"/>
    </location>
    <ligand>
        <name>S-adenosyl-L-methionine</name>
        <dbReference type="ChEBI" id="CHEBI:59789"/>
    </ligand>
</feature>
<dbReference type="Gene3D" id="3.40.50.150">
    <property type="entry name" value="Vaccinia Virus protein VP39"/>
    <property type="match status" value="1"/>
</dbReference>
<evidence type="ECO:0000256" key="2">
    <source>
        <dbReference type="ARBA" id="ARBA00022679"/>
    </source>
</evidence>
<dbReference type="InterPro" id="IPR030391">
    <property type="entry name" value="MeTrfase_TrmA_CS"/>
</dbReference>
<dbReference type="PROSITE" id="PS50926">
    <property type="entry name" value="TRAM"/>
    <property type="match status" value="1"/>
</dbReference>
<accession>A0A1I7AKT1</accession>
<dbReference type="NCBIfam" id="TIGR00479">
    <property type="entry name" value="rumA"/>
    <property type="match status" value="1"/>
</dbReference>
<evidence type="ECO:0000313" key="8">
    <source>
        <dbReference type="Proteomes" id="UP000236454"/>
    </source>
</evidence>
<dbReference type="RefSeq" id="WP_244526214.1">
    <property type="nucleotide sequence ID" value="NZ_FPAS01000003.1"/>
</dbReference>
<dbReference type="PANTHER" id="PTHR11061">
    <property type="entry name" value="RNA M5U METHYLTRANSFERASE"/>
    <property type="match status" value="1"/>
</dbReference>
<name>A0A1I7AKT1_9FLAO</name>
<dbReference type="InterPro" id="IPR002792">
    <property type="entry name" value="TRAM_dom"/>
</dbReference>
<feature type="active site" evidence="5">
    <location>
        <position position="449"/>
    </location>
</feature>
<keyword evidence="2 4" id="KW-0808">Transferase</keyword>
<feature type="active site" description="Nucleophile" evidence="4">
    <location>
        <position position="449"/>
    </location>
</feature>
<keyword evidence="3 4" id="KW-0949">S-adenosyl-L-methionine</keyword>